<evidence type="ECO:0000256" key="1">
    <source>
        <dbReference type="SAM" id="SignalP"/>
    </source>
</evidence>
<feature type="chain" id="PRO_5046169001" evidence="1">
    <location>
        <begin position="28"/>
        <end position="224"/>
    </location>
</feature>
<accession>A0ABX4XS23</accession>
<keyword evidence="1" id="KW-0732">Signal</keyword>
<feature type="signal peptide" evidence="1">
    <location>
        <begin position="1"/>
        <end position="27"/>
    </location>
</feature>
<name>A0ABX4XS23_9LIST</name>
<dbReference type="Proteomes" id="UP000236500">
    <property type="component" value="Unassembled WGS sequence"/>
</dbReference>
<keyword evidence="3" id="KW-1185">Reference proteome</keyword>
<evidence type="ECO:0000313" key="2">
    <source>
        <dbReference type="EMBL" id="PNP94821.1"/>
    </source>
</evidence>
<dbReference type="RefSeq" id="WP_036091265.1">
    <property type="nucleotide sequence ID" value="NZ_BJEY01000002.1"/>
</dbReference>
<proteinExistence type="predicted"/>
<evidence type="ECO:0000313" key="3">
    <source>
        <dbReference type="Proteomes" id="UP000236500"/>
    </source>
</evidence>
<dbReference type="EMBL" id="MPDH01000001">
    <property type="protein sequence ID" value="PNP94821.1"/>
    <property type="molecule type" value="Genomic_DNA"/>
</dbReference>
<gene>
    <name evidence="2" type="ORF">BMT55_00280</name>
</gene>
<organism evidence="2 3">
    <name type="scientific">Listeria newyorkensis</name>
    <dbReference type="NCBI Taxonomy" id="1497681"/>
    <lineage>
        <taxon>Bacteria</taxon>
        <taxon>Bacillati</taxon>
        <taxon>Bacillota</taxon>
        <taxon>Bacilli</taxon>
        <taxon>Bacillales</taxon>
        <taxon>Listeriaceae</taxon>
        <taxon>Listeria</taxon>
    </lineage>
</organism>
<reference evidence="2 3" key="1">
    <citation type="submission" date="2016-11" db="EMBL/GenBank/DDBJ databases">
        <title>Whole Genome Sequence of Listeria newyorkensis.</title>
        <authorList>
            <person name="Frink S."/>
            <person name="Morales C."/>
            <person name="Kiang D."/>
        </authorList>
    </citation>
    <scope>NUCLEOTIDE SEQUENCE [LARGE SCALE GENOMIC DNA]</scope>
    <source>
        <strain evidence="2 3">F1604011-044</strain>
    </source>
</reference>
<protein>
    <submittedName>
        <fullName evidence="2">Uncharacterized protein</fullName>
    </submittedName>
</protein>
<comment type="caution">
    <text evidence="2">The sequence shown here is derived from an EMBL/GenBank/DDBJ whole genome shotgun (WGS) entry which is preliminary data.</text>
</comment>
<sequence>MTKIFKSLLVILMFSGSLFSSTLSVKAETNSAGDKLTIDPLVSGIHYISGNQQPGAASYAIYVNGRYIQQVPAPLSGRYTTKTLYTNPLSLNAGDVVEVIARTEGDGVYVPFKEIGSAKTTVTQGVVAPLPEPGTDFSIDPLISGIHYISGNQLPGAASYAIYVNGRYIQQVPAPLSDRYTTKTLYTKPLSLNAGDVVKVVARTEGDGVYVPFKEIASVERMVQ</sequence>